<organism evidence="14 15">
    <name type="scientific">Kytococcus sedentarius (strain ATCC 14392 / DSM 20547 / JCM 11482 / CCUG 33030 / NBRC 15357 / NCTC 11040 / CCM 314 / 541)</name>
    <name type="common">Micrococcus sedentarius</name>
    <dbReference type="NCBI Taxonomy" id="478801"/>
    <lineage>
        <taxon>Bacteria</taxon>
        <taxon>Bacillati</taxon>
        <taxon>Actinomycetota</taxon>
        <taxon>Actinomycetes</taxon>
        <taxon>Micrococcales</taxon>
        <taxon>Kytococcaceae</taxon>
        <taxon>Kytococcus</taxon>
    </lineage>
</organism>
<dbReference type="Proteomes" id="UP000006666">
    <property type="component" value="Chromosome"/>
</dbReference>
<dbReference type="InterPro" id="IPR017938">
    <property type="entry name" value="Riboflavin_synthase-like_b-brl"/>
</dbReference>
<dbReference type="SUPFAM" id="SSF52343">
    <property type="entry name" value="Ferredoxin reductase-like, C-terminal NADP-linked domain"/>
    <property type="match status" value="1"/>
</dbReference>
<dbReference type="Pfam" id="PF00067">
    <property type="entry name" value="p450"/>
    <property type="match status" value="1"/>
</dbReference>
<dbReference type="InterPro" id="IPR039261">
    <property type="entry name" value="FNR_nucleotide-bd"/>
</dbReference>
<dbReference type="PRINTS" id="PR00359">
    <property type="entry name" value="BP450"/>
</dbReference>
<dbReference type="STRING" id="478801.Ksed_22450"/>
<dbReference type="PROSITE" id="PS00086">
    <property type="entry name" value="CYTOCHROME_P450"/>
    <property type="match status" value="1"/>
</dbReference>
<dbReference type="RefSeq" id="WP_015780157.1">
    <property type="nucleotide sequence ID" value="NC_013169.1"/>
</dbReference>
<keyword evidence="4" id="KW-0285">Flavoprotein</keyword>
<dbReference type="CDD" id="cd11078">
    <property type="entry name" value="CYP130-like"/>
    <property type="match status" value="1"/>
</dbReference>
<dbReference type="Gene3D" id="2.40.30.10">
    <property type="entry name" value="Translation factors"/>
    <property type="match status" value="1"/>
</dbReference>
<keyword evidence="5" id="KW-0288">FMN</keyword>
<evidence type="ECO:0000256" key="5">
    <source>
        <dbReference type="ARBA" id="ARBA00022643"/>
    </source>
</evidence>
<feature type="domain" description="2Fe-2S ferredoxin-type" evidence="12">
    <location>
        <begin position="690"/>
        <end position="775"/>
    </location>
</feature>
<dbReference type="CDD" id="cd00207">
    <property type="entry name" value="fer2"/>
    <property type="match status" value="1"/>
</dbReference>
<evidence type="ECO:0000256" key="6">
    <source>
        <dbReference type="ARBA" id="ARBA00022714"/>
    </source>
</evidence>
<keyword evidence="3" id="KW-0349">Heme</keyword>
<dbReference type="InterPro" id="IPR054582">
    <property type="entry name" value="DmmA-like_N"/>
</dbReference>
<evidence type="ECO:0000256" key="3">
    <source>
        <dbReference type="ARBA" id="ARBA00022617"/>
    </source>
</evidence>
<dbReference type="InterPro" id="IPR036396">
    <property type="entry name" value="Cyt_P450_sf"/>
</dbReference>
<evidence type="ECO:0000256" key="8">
    <source>
        <dbReference type="ARBA" id="ARBA00023002"/>
    </source>
</evidence>
<feature type="domain" description="FAD-binding FR-type" evidence="13">
    <location>
        <begin position="457"/>
        <end position="562"/>
    </location>
</feature>
<keyword evidence="15" id="KW-1185">Reference proteome</keyword>
<reference evidence="14 15" key="1">
    <citation type="journal article" date="2009" name="Stand. Genomic Sci.">
        <title>Complete genome sequence of Kytococcus sedentarius type strain (541).</title>
        <authorList>
            <person name="Sims D."/>
            <person name="Brettin T."/>
            <person name="Detter J.C."/>
            <person name="Han C."/>
            <person name="Lapidus A."/>
            <person name="Copeland A."/>
            <person name="Glavina Del Rio T."/>
            <person name="Nolan M."/>
            <person name="Chen F."/>
            <person name="Lucas S."/>
            <person name="Tice H."/>
            <person name="Cheng J.F."/>
            <person name="Bruce D."/>
            <person name="Goodwin L."/>
            <person name="Pitluck S."/>
            <person name="Ovchinnikova G."/>
            <person name="Pati A."/>
            <person name="Ivanova N."/>
            <person name="Mavrommatis K."/>
            <person name="Chen A."/>
            <person name="Palaniappan K."/>
            <person name="D'haeseleer P."/>
            <person name="Chain P."/>
            <person name="Bristow J."/>
            <person name="Eisen J.A."/>
            <person name="Markowitz V."/>
            <person name="Hugenholtz P."/>
            <person name="Schneider S."/>
            <person name="Goker M."/>
            <person name="Pukall R."/>
            <person name="Kyrpides N.C."/>
            <person name="Klenk H.P."/>
        </authorList>
    </citation>
    <scope>NUCLEOTIDE SEQUENCE [LARGE SCALE GENOMIC DNA]</scope>
    <source>
        <strain evidence="15">ATCC 14392 / DSM 20547 / JCM 11482 / CCUG 33030 / NBRC 15357 / NCTC 11040 / CCM 314 / 541</strain>
    </source>
</reference>
<evidence type="ECO:0000259" key="13">
    <source>
        <dbReference type="PROSITE" id="PS51384"/>
    </source>
</evidence>
<evidence type="ECO:0000256" key="7">
    <source>
        <dbReference type="ARBA" id="ARBA00022723"/>
    </source>
</evidence>
<keyword evidence="8" id="KW-0560">Oxidoreductase</keyword>
<evidence type="ECO:0000256" key="2">
    <source>
        <dbReference type="ARBA" id="ARBA00010617"/>
    </source>
</evidence>
<evidence type="ECO:0000313" key="15">
    <source>
        <dbReference type="Proteomes" id="UP000006666"/>
    </source>
</evidence>
<dbReference type="PROSITE" id="PS51384">
    <property type="entry name" value="FAD_FR"/>
    <property type="match status" value="1"/>
</dbReference>
<comment type="similarity">
    <text evidence="2">Belongs to the cytochrome P450 family.</text>
</comment>
<keyword evidence="11" id="KW-0503">Monooxygenase</keyword>
<dbReference type="SUPFAM" id="SSF54292">
    <property type="entry name" value="2Fe-2S ferredoxin-like"/>
    <property type="match status" value="1"/>
</dbReference>
<dbReference type="Gene3D" id="3.40.50.80">
    <property type="entry name" value="Nucleotide-binding domain of ferredoxin-NADP reductase (FNR) module"/>
    <property type="match status" value="1"/>
</dbReference>
<sequence length="775" mass="85585">MTDTITPTGCPVAHTAAHREQHAGKHPFDPFGDAYQHDPAAATAVFREEQPVFYDEALGYWVVTRYEDVRAVFRDHETFSPRIALEKITPTTDEATEVLKTYDFGLDRTLVNEDEPAHMARRRALMGSFAPEHLAEHEEMVRRLTREAVDAFIDEGRADLVTQLLYWIPLNVAFHFLGVPEDDMATLKRFSVAHTVNTWGRPTPEQQVDVAHNVGQFWQYAGQVLERIRQDPDAPGWMPFSVRAQAEQPEVVTDSYLHSMMMAGIVAAHETTAHASANMVKLLLEHRAVWDEVCANPALIANTVEECLRHAGSVAAWRRLALRDTQVGGVAIPEGAKLLIVSASANHDERHFTDADTVDPRRESAAEHLTFGYGVHQCLGKNLARMEMQVFLEELTTRLPHLELDPDQEFSYVPNTSFRGPEHLWVEWDPTANPERTNPGILDRHRPITIGEPSKGALSRTLRVESVTPLTDEVRRVRLVDPTGRALPRWTSGAHIDLDCGEDEDGLRSRQYSLCGDPSADHLEIAVLREDAGRGGSAWVHAELTEGAQVTVRGPRNHFGLDDGDGPLVLVAGGIGITPVLAHADAAKAAGRDYRVHYLGRSRSTMAYLDRLERDHGERVSVHAADEGQRADLSALLTDLPEGTRVYACGPQRLLDALTELAANWSEDTLRLEHFTSTLGALDPEVEHAFTVELEVSGQTLEVAADTTVLDTLRAAGVDVPSDCEEGLCGSCEVPVLSGEVDHRDVVLAAAERRAGRSMMTCCSRACGDRLVLDL</sequence>
<accession>C7NLX7</accession>
<dbReference type="InterPro" id="IPR002397">
    <property type="entry name" value="Cyt_P450_B"/>
</dbReference>
<proteinExistence type="inferred from homology"/>
<evidence type="ECO:0000256" key="11">
    <source>
        <dbReference type="ARBA" id="ARBA00023033"/>
    </source>
</evidence>
<dbReference type="FunFam" id="1.10.630.10:FF:000018">
    <property type="entry name" value="Cytochrome P450 monooxygenase"/>
    <property type="match status" value="1"/>
</dbReference>
<protein>
    <submittedName>
        <fullName evidence="14">Cytochrome P450</fullName>
    </submittedName>
</protein>
<evidence type="ECO:0000256" key="1">
    <source>
        <dbReference type="ARBA" id="ARBA00001917"/>
    </source>
</evidence>
<dbReference type="SMR" id="C7NLX7"/>
<dbReference type="AlphaFoldDB" id="C7NLX7"/>
<evidence type="ECO:0000259" key="12">
    <source>
        <dbReference type="PROSITE" id="PS51085"/>
    </source>
</evidence>
<dbReference type="PROSITE" id="PS00197">
    <property type="entry name" value="2FE2S_FER_1"/>
    <property type="match status" value="1"/>
</dbReference>
<dbReference type="GO" id="GO:0005506">
    <property type="term" value="F:iron ion binding"/>
    <property type="evidence" value="ECO:0007669"/>
    <property type="project" value="InterPro"/>
</dbReference>
<dbReference type="eggNOG" id="COG1018">
    <property type="taxonomic scope" value="Bacteria"/>
</dbReference>
<keyword evidence="7" id="KW-0479">Metal-binding</keyword>
<dbReference type="InterPro" id="IPR006058">
    <property type="entry name" value="2Fe2S_fd_BS"/>
</dbReference>
<comment type="cofactor">
    <cofactor evidence="1">
        <name>FMN</name>
        <dbReference type="ChEBI" id="CHEBI:58210"/>
    </cofactor>
</comment>
<dbReference type="SUPFAM" id="SSF48264">
    <property type="entry name" value="Cytochrome P450"/>
    <property type="match status" value="1"/>
</dbReference>
<dbReference type="InterPro" id="IPR017927">
    <property type="entry name" value="FAD-bd_FR_type"/>
</dbReference>
<keyword evidence="10" id="KW-0411">Iron-sulfur</keyword>
<dbReference type="CDD" id="cd06185">
    <property type="entry name" value="PDR_like"/>
    <property type="match status" value="1"/>
</dbReference>
<evidence type="ECO:0000256" key="9">
    <source>
        <dbReference type="ARBA" id="ARBA00023004"/>
    </source>
</evidence>
<dbReference type="PANTHER" id="PTHR46696">
    <property type="entry name" value="P450, PUTATIVE (EUROFUNG)-RELATED"/>
    <property type="match status" value="1"/>
</dbReference>
<dbReference type="PROSITE" id="PS51085">
    <property type="entry name" value="2FE2S_FER_2"/>
    <property type="match status" value="1"/>
</dbReference>
<dbReference type="Pfam" id="PF00111">
    <property type="entry name" value="Fer2"/>
    <property type="match status" value="1"/>
</dbReference>
<name>C7NLX7_KYTSD</name>
<gene>
    <name evidence="14" type="ordered locus">Ksed_22450</name>
</gene>
<keyword evidence="9" id="KW-0408">Iron</keyword>
<dbReference type="SUPFAM" id="SSF63380">
    <property type="entry name" value="Riboflavin synthase domain-like"/>
    <property type="match status" value="1"/>
</dbReference>
<evidence type="ECO:0000313" key="14">
    <source>
        <dbReference type="EMBL" id="ACV07226.1"/>
    </source>
</evidence>
<dbReference type="Gene3D" id="3.10.20.30">
    <property type="match status" value="1"/>
</dbReference>
<dbReference type="eggNOG" id="COG2124">
    <property type="taxonomic scope" value="Bacteria"/>
</dbReference>
<evidence type="ECO:0000256" key="4">
    <source>
        <dbReference type="ARBA" id="ARBA00022630"/>
    </source>
</evidence>
<dbReference type="InterPro" id="IPR017972">
    <property type="entry name" value="Cyt_P450_CS"/>
</dbReference>
<dbReference type="KEGG" id="kse:Ksed_22450"/>
<dbReference type="InterPro" id="IPR001041">
    <property type="entry name" value="2Fe-2S_ferredoxin-type"/>
</dbReference>
<dbReference type="InterPro" id="IPR012675">
    <property type="entry name" value="Beta-grasp_dom_sf"/>
</dbReference>
<dbReference type="GO" id="GO:0020037">
    <property type="term" value="F:heme binding"/>
    <property type="evidence" value="ECO:0007669"/>
    <property type="project" value="InterPro"/>
</dbReference>
<dbReference type="HOGENOM" id="CLU_020412_0_0_11"/>
<dbReference type="InterPro" id="IPR036010">
    <property type="entry name" value="2Fe-2S_ferredoxin-like_sf"/>
</dbReference>
<dbReference type="GO" id="GO:0004497">
    <property type="term" value="F:monooxygenase activity"/>
    <property type="evidence" value="ECO:0007669"/>
    <property type="project" value="UniProtKB-KW"/>
</dbReference>
<dbReference type="GO" id="GO:0016705">
    <property type="term" value="F:oxidoreductase activity, acting on paired donors, with incorporation or reduction of molecular oxygen"/>
    <property type="evidence" value="ECO:0007669"/>
    <property type="project" value="InterPro"/>
</dbReference>
<keyword evidence="6" id="KW-0001">2Fe-2S</keyword>
<evidence type="ECO:0000256" key="10">
    <source>
        <dbReference type="ARBA" id="ARBA00023014"/>
    </source>
</evidence>
<dbReference type="Gene3D" id="1.10.630.10">
    <property type="entry name" value="Cytochrome P450"/>
    <property type="match status" value="1"/>
</dbReference>
<dbReference type="GO" id="GO:0051537">
    <property type="term" value="F:2 iron, 2 sulfur cluster binding"/>
    <property type="evidence" value="ECO:0007669"/>
    <property type="project" value="UniProtKB-KW"/>
</dbReference>
<dbReference type="InterPro" id="IPR001128">
    <property type="entry name" value="Cyt_P450"/>
</dbReference>
<dbReference type="EMBL" id="CP001686">
    <property type="protein sequence ID" value="ACV07226.1"/>
    <property type="molecule type" value="Genomic_DNA"/>
</dbReference>
<dbReference type="PANTHER" id="PTHR46696:SF1">
    <property type="entry name" value="CYTOCHROME P450 YJIB-RELATED"/>
    <property type="match status" value="1"/>
</dbReference>
<dbReference type="Pfam" id="PF22290">
    <property type="entry name" value="DmmA-like_N"/>
    <property type="match status" value="1"/>
</dbReference>